<sequence length="59" mass="6217">QSPPGLAPPEQSPPGLAPPCQSIPGHLPPINNISYLLKSVWALPLIIPLVRSSALSEEQ</sequence>
<dbReference type="AlphaFoldDB" id="A0A7T8K8U1"/>
<evidence type="ECO:0000256" key="1">
    <source>
        <dbReference type="SAM" id="MobiDB-lite"/>
    </source>
</evidence>
<feature type="non-terminal residue" evidence="2">
    <location>
        <position position="1"/>
    </location>
</feature>
<protein>
    <submittedName>
        <fullName evidence="2">Uncharacterized protein</fullName>
    </submittedName>
</protein>
<evidence type="ECO:0000313" key="3">
    <source>
        <dbReference type="Proteomes" id="UP000595437"/>
    </source>
</evidence>
<keyword evidence="3" id="KW-1185">Reference proteome</keyword>
<dbReference type="Proteomes" id="UP000595437">
    <property type="component" value="Chromosome 7"/>
</dbReference>
<reference evidence="3" key="1">
    <citation type="submission" date="2021-01" db="EMBL/GenBank/DDBJ databases">
        <title>Caligus Genome Assembly.</title>
        <authorList>
            <person name="Gallardo-Escarate C."/>
        </authorList>
    </citation>
    <scope>NUCLEOTIDE SEQUENCE [LARGE SCALE GENOMIC DNA]</scope>
</reference>
<evidence type="ECO:0000313" key="2">
    <source>
        <dbReference type="EMBL" id="QQP50453.1"/>
    </source>
</evidence>
<accession>A0A7T8K8U1</accession>
<proteinExistence type="predicted"/>
<feature type="non-terminal residue" evidence="2">
    <location>
        <position position="59"/>
    </location>
</feature>
<gene>
    <name evidence="2" type="ORF">FKW44_011462</name>
</gene>
<name>A0A7T8K8U1_CALRO</name>
<feature type="region of interest" description="Disordered" evidence="1">
    <location>
        <begin position="1"/>
        <end position="22"/>
    </location>
</feature>
<organism evidence="2 3">
    <name type="scientific">Caligus rogercresseyi</name>
    <name type="common">Sea louse</name>
    <dbReference type="NCBI Taxonomy" id="217165"/>
    <lineage>
        <taxon>Eukaryota</taxon>
        <taxon>Metazoa</taxon>
        <taxon>Ecdysozoa</taxon>
        <taxon>Arthropoda</taxon>
        <taxon>Crustacea</taxon>
        <taxon>Multicrustacea</taxon>
        <taxon>Hexanauplia</taxon>
        <taxon>Copepoda</taxon>
        <taxon>Siphonostomatoida</taxon>
        <taxon>Caligidae</taxon>
        <taxon>Caligus</taxon>
    </lineage>
</organism>
<feature type="compositionally biased region" description="Pro residues" evidence="1">
    <location>
        <begin position="1"/>
        <end position="17"/>
    </location>
</feature>
<dbReference type="EMBL" id="CP045896">
    <property type="protein sequence ID" value="QQP50453.1"/>
    <property type="molecule type" value="Genomic_DNA"/>
</dbReference>